<gene>
    <name evidence="2" type="ORF">Asi03nite_23460</name>
</gene>
<keyword evidence="3" id="KW-1185">Reference proteome</keyword>
<keyword evidence="1" id="KW-0812">Transmembrane</keyword>
<keyword evidence="1" id="KW-1133">Transmembrane helix</keyword>
<dbReference type="RefSeq" id="WP_203678876.1">
    <property type="nucleotide sequence ID" value="NZ_BOMW01000021.1"/>
</dbReference>
<protein>
    <submittedName>
        <fullName evidence="2">Uncharacterized protein</fullName>
    </submittedName>
</protein>
<evidence type="ECO:0000313" key="2">
    <source>
        <dbReference type="EMBL" id="GIF04808.1"/>
    </source>
</evidence>
<sequence length="172" mass="18461">MTLIDLDREPDERPVADRRGRAWPWVAAALVAGVVTGGLAVHGWQEHRTRNQVGLVVLADASDWIGDRVEPGGQGSVLLYGHVAIVNTGPNAFQVRGLGGVHLTAMGGLDRWIEPAGVLYTSFSVELPCAGTDLSALGMSVTVEPRDAARRDVPVSVDGHPWQRRFGKACDY</sequence>
<evidence type="ECO:0000313" key="3">
    <source>
        <dbReference type="Proteomes" id="UP000629619"/>
    </source>
</evidence>
<reference evidence="2" key="1">
    <citation type="submission" date="2021-01" db="EMBL/GenBank/DDBJ databases">
        <title>Whole genome shotgun sequence of Actinoplanes siamensis NBRC 109076.</title>
        <authorList>
            <person name="Komaki H."/>
            <person name="Tamura T."/>
        </authorList>
    </citation>
    <scope>NUCLEOTIDE SEQUENCE</scope>
    <source>
        <strain evidence="2">NBRC 109076</strain>
    </source>
</reference>
<name>A0A919TJU5_9ACTN</name>
<proteinExistence type="predicted"/>
<evidence type="ECO:0000256" key="1">
    <source>
        <dbReference type="SAM" id="Phobius"/>
    </source>
</evidence>
<dbReference type="EMBL" id="BOMW01000021">
    <property type="protein sequence ID" value="GIF04808.1"/>
    <property type="molecule type" value="Genomic_DNA"/>
</dbReference>
<keyword evidence="1" id="KW-0472">Membrane</keyword>
<organism evidence="2 3">
    <name type="scientific">Actinoplanes siamensis</name>
    <dbReference type="NCBI Taxonomy" id="1223317"/>
    <lineage>
        <taxon>Bacteria</taxon>
        <taxon>Bacillati</taxon>
        <taxon>Actinomycetota</taxon>
        <taxon>Actinomycetes</taxon>
        <taxon>Micromonosporales</taxon>
        <taxon>Micromonosporaceae</taxon>
        <taxon>Actinoplanes</taxon>
    </lineage>
</organism>
<accession>A0A919TJU5</accession>
<comment type="caution">
    <text evidence="2">The sequence shown here is derived from an EMBL/GenBank/DDBJ whole genome shotgun (WGS) entry which is preliminary data.</text>
</comment>
<dbReference type="Proteomes" id="UP000629619">
    <property type="component" value="Unassembled WGS sequence"/>
</dbReference>
<dbReference type="AlphaFoldDB" id="A0A919TJU5"/>
<feature type="transmembrane region" description="Helical" evidence="1">
    <location>
        <begin position="22"/>
        <end position="41"/>
    </location>
</feature>